<dbReference type="Gene3D" id="1.10.1300.10">
    <property type="entry name" value="3'5'-cyclic nucleotide phosphodiesterase, catalytic domain"/>
    <property type="match status" value="1"/>
</dbReference>
<sequence>NHHLAVGFRVLQGDGCDILQGLSGRQRRSLRRMVTHMVLATDMSKHAGILAELRNVVREKRGPGAGELRL</sequence>
<feature type="non-terminal residue" evidence="4">
    <location>
        <position position="1"/>
    </location>
</feature>
<reference evidence="4 5" key="1">
    <citation type="submission" date="2019-09" db="EMBL/GenBank/DDBJ databases">
        <title>Bird 10,000 Genomes (B10K) Project - Family phase.</title>
        <authorList>
            <person name="Zhang G."/>
        </authorList>
    </citation>
    <scope>NUCLEOTIDE SEQUENCE [LARGE SCALE GENOMIC DNA]</scope>
    <source>
        <strain evidence="4">B10K-MSB-37135</strain>
        <tissue evidence="4">Heart</tissue>
    </source>
</reference>
<dbReference type="SUPFAM" id="SSF109604">
    <property type="entry name" value="HD-domain/PDEase-like"/>
    <property type="match status" value="1"/>
</dbReference>
<dbReference type="EMBL" id="VWPW01053170">
    <property type="protein sequence ID" value="NWJ11736.1"/>
    <property type="molecule type" value="Genomic_DNA"/>
</dbReference>
<proteinExistence type="predicted"/>
<evidence type="ECO:0000313" key="4">
    <source>
        <dbReference type="EMBL" id="NWJ11736.1"/>
    </source>
</evidence>
<comment type="caution">
    <text evidence="4">The sequence shown here is derived from an EMBL/GenBank/DDBJ whole genome shotgun (WGS) entry which is preliminary data.</text>
</comment>
<keyword evidence="5" id="KW-1185">Reference proteome</keyword>
<gene>
    <name evidence="4" type="primary">Pde4a</name>
    <name evidence="4" type="ORF">CRYUND_R15128</name>
</gene>
<dbReference type="Proteomes" id="UP000534426">
    <property type="component" value="Unassembled WGS sequence"/>
</dbReference>
<dbReference type="GO" id="GO:0004114">
    <property type="term" value="F:3',5'-cyclic-nucleotide phosphodiesterase activity"/>
    <property type="evidence" value="ECO:0007669"/>
    <property type="project" value="InterPro"/>
</dbReference>
<dbReference type="InterPro" id="IPR002073">
    <property type="entry name" value="PDEase_catalytic_dom"/>
</dbReference>
<evidence type="ECO:0000256" key="1">
    <source>
        <dbReference type="ARBA" id="ARBA00022723"/>
    </source>
</evidence>
<feature type="domain" description="PDEase" evidence="3">
    <location>
        <begin position="1"/>
        <end position="70"/>
    </location>
</feature>
<name>A0A7K4M455_9AVES</name>
<dbReference type="Pfam" id="PF00233">
    <property type="entry name" value="PDEase_I"/>
    <property type="match status" value="1"/>
</dbReference>
<organism evidence="4 5">
    <name type="scientific">Crypturellus undulatus</name>
    <dbReference type="NCBI Taxonomy" id="48396"/>
    <lineage>
        <taxon>Eukaryota</taxon>
        <taxon>Metazoa</taxon>
        <taxon>Chordata</taxon>
        <taxon>Craniata</taxon>
        <taxon>Vertebrata</taxon>
        <taxon>Euteleostomi</taxon>
        <taxon>Archelosauria</taxon>
        <taxon>Archosauria</taxon>
        <taxon>Dinosauria</taxon>
        <taxon>Saurischia</taxon>
        <taxon>Theropoda</taxon>
        <taxon>Coelurosauria</taxon>
        <taxon>Aves</taxon>
        <taxon>Palaeognathae</taxon>
        <taxon>Tinamiformes</taxon>
        <taxon>Tinamidae</taxon>
        <taxon>Crypturellus</taxon>
    </lineage>
</organism>
<dbReference type="AlphaFoldDB" id="A0A7K4M455"/>
<evidence type="ECO:0000259" key="3">
    <source>
        <dbReference type="PROSITE" id="PS51845"/>
    </source>
</evidence>
<dbReference type="PANTHER" id="PTHR11347">
    <property type="entry name" value="CYCLIC NUCLEOTIDE PHOSPHODIESTERASE"/>
    <property type="match status" value="1"/>
</dbReference>
<keyword evidence="1" id="KW-0479">Metal-binding</keyword>
<feature type="non-terminal residue" evidence="4">
    <location>
        <position position="70"/>
    </location>
</feature>
<dbReference type="InterPro" id="IPR036971">
    <property type="entry name" value="PDEase_catalytic_dom_sf"/>
</dbReference>
<evidence type="ECO:0000256" key="2">
    <source>
        <dbReference type="ARBA" id="ARBA00022801"/>
    </source>
</evidence>
<dbReference type="PROSITE" id="PS51845">
    <property type="entry name" value="PDEASE_I_2"/>
    <property type="match status" value="1"/>
</dbReference>
<accession>A0A7K4M455</accession>
<evidence type="ECO:0000313" key="5">
    <source>
        <dbReference type="Proteomes" id="UP000534426"/>
    </source>
</evidence>
<protein>
    <submittedName>
        <fullName evidence="4">PDE4A phosphodiesterase</fullName>
    </submittedName>
</protein>
<keyword evidence="2" id="KW-0378">Hydrolase</keyword>
<dbReference type="GO" id="GO:0046872">
    <property type="term" value="F:metal ion binding"/>
    <property type="evidence" value="ECO:0007669"/>
    <property type="project" value="UniProtKB-KW"/>
</dbReference>
<dbReference type="GO" id="GO:0007165">
    <property type="term" value="P:signal transduction"/>
    <property type="evidence" value="ECO:0007669"/>
    <property type="project" value="InterPro"/>
</dbReference>